<evidence type="ECO:0000313" key="1">
    <source>
        <dbReference type="EMBL" id="CAG6653605.1"/>
    </source>
</evidence>
<dbReference type="AlphaFoldDB" id="A0A8D8RM37"/>
<accession>A0A8D8RM37</accession>
<sequence>MSRTQTLTPSLSTVRFGPLLSQVLSKYIPSLFGHGAHGNSCQLFYRPGNRVWSISLYEKAHGVCAVYYCALYYHVHSADVYEQCLHQVRSLPCLANFILSFDPFSFNLTNGSRHRHIPISCRYRKFCMGGCAETSFND</sequence>
<protein>
    <submittedName>
        <fullName evidence="1">Uncharacterized protein</fullName>
    </submittedName>
</protein>
<dbReference type="EMBL" id="HBUF01174398">
    <property type="protein sequence ID" value="CAG6653605.1"/>
    <property type="molecule type" value="Transcribed_RNA"/>
</dbReference>
<proteinExistence type="predicted"/>
<organism evidence="1">
    <name type="scientific">Cacopsylla melanoneura</name>
    <dbReference type="NCBI Taxonomy" id="428564"/>
    <lineage>
        <taxon>Eukaryota</taxon>
        <taxon>Metazoa</taxon>
        <taxon>Ecdysozoa</taxon>
        <taxon>Arthropoda</taxon>
        <taxon>Hexapoda</taxon>
        <taxon>Insecta</taxon>
        <taxon>Pterygota</taxon>
        <taxon>Neoptera</taxon>
        <taxon>Paraneoptera</taxon>
        <taxon>Hemiptera</taxon>
        <taxon>Sternorrhyncha</taxon>
        <taxon>Psylloidea</taxon>
        <taxon>Psyllidae</taxon>
        <taxon>Psyllinae</taxon>
        <taxon>Cacopsylla</taxon>
    </lineage>
</organism>
<reference evidence="1" key="1">
    <citation type="submission" date="2021-05" db="EMBL/GenBank/DDBJ databases">
        <authorList>
            <person name="Alioto T."/>
            <person name="Alioto T."/>
            <person name="Gomez Garrido J."/>
        </authorList>
    </citation>
    <scope>NUCLEOTIDE SEQUENCE</scope>
</reference>
<name>A0A8D8RM37_9HEMI</name>